<dbReference type="SUPFAM" id="SSF51735">
    <property type="entry name" value="NAD(P)-binding Rossmann-fold domains"/>
    <property type="match status" value="1"/>
</dbReference>
<keyword evidence="2" id="KW-1185">Reference proteome</keyword>
<evidence type="ECO:0000313" key="1">
    <source>
        <dbReference type="EMBL" id="CAD7697756.1"/>
    </source>
</evidence>
<reference evidence="1" key="1">
    <citation type="submission" date="2020-12" db="EMBL/GenBank/DDBJ databases">
        <authorList>
            <person name="Iha C."/>
        </authorList>
    </citation>
    <scope>NUCLEOTIDE SEQUENCE</scope>
</reference>
<dbReference type="Pfam" id="PF00106">
    <property type="entry name" value="adh_short"/>
    <property type="match status" value="1"/>
</dbReference>
<comment type="caution">
    <text evidence="1">The sequence shown here is derived from an EMBL/GenBank/DDBJ whole genome shotgun (WGS) entry which is preliminary data.</text>
</comment>
<dbReference type="PANTHER" id="PTHR43544:SF12">
    <property type="entry name" value="NAD(P)-BINDING ROSSMANN-FOLD SUPERFAMILY PROTEIN"/>
    <property type="match status" value="1"/>
</dbReference>
<dbReference type="InterPro" id="IPR051468">
    <property type="entry name" value="Fungal_SecMetab_SDRs"/>
</dbReference>
<name>A0A8S1IVN4_9CHLO</name>
<dbReference type="GO" id="GO:0016491">
    <property type="term" value="F:oxidoreductase activity"/>
    <property type="evidence" value="ECO:0007669"/>
    <property type="project" value="TreeGrafter"/>
</dbReference>
<protein>
    <submittedName>
        <fullName evidence="1">Uncharacterized protein</fullName>
    </submittedName>
</protein>
<dbReference type="AlphaFoldDB" id="A0A8S1IVN4"/>
<dbReference type="InterPro" id="IPR002347">
    <property type="entry name" value="SDR_fam"/>
</dbReference>
<gene>
    <name evidence="1" type="ORF">OSTQU699_LOCUS3117</name>
</gene>
<evidence type="ECO:0000313" key="2">
    <source>
        <dbReference type="Proteomes" id="UP000708148"/>
    </source>
</evidence>
<dbReference type="PRINTS" id="PR00081">
    <property type="entry name" value="GDHRDH"/>
</dbReference>
<dbReference type="OrthoDB" id="5296at2759"/>
<organism evidence="1 2">
    <name type="scientific">Ostreobium quekettii</name>
    <dbReference type="NCBI Taxonomy" id="121088"/>
    <lineage>
        <taxon>Eukaryota</taxon>
        <taxon>Viridiplantae</taxon>
        <taxon>Chlorophyta</taxon>
        <taxon>core chlorophytes</taxon>
        <taxon>Ulvophyceae</taxon>
        <taxon>TCBD clade</taxon>
        <taxon>Bryopsidales</taxon>
        <taxon>Ostreobineae</taxon>
        <taxon>Ostreobiaceae</taxon>
        <taxon>Ostreobium</taxon>
    </lineage>
</organism>
<dbReference type="Gene3D" id="3.40.50.720">
    <property type="entry name" value="NAD(P)-binding Rossmann-like Domain"/>
    <property type="match status" value="1"/>
</dbReference>
<dbReference type="CDD" id="cd05325">
    <property type="entry name" value="carb_red_sniffer_like_SDR_c"/>
    <property type="match status" value="1"/>
</dbReference>
<accession>A0A8S1IVN4</accession>
<proteinExistence type="predicted"/>
<dbReference type="GO" id="GO:0005737">
    <property type="term" value="C:cytoplasm"/>
    <property type="evidence" value="ECO:0007669"/>
    <property type="project" value="TreeGrafter"/>
</dbReference>
<dbReference type="PANTHER" id="PTHR43544">
    <property type="entry name" value="SHORT-CHAIN DEHYDROGENASE/REDUCTASE"/>
    <property type="match status" value="1"/>
</dbReference>
<sequence>MALSGRAPRLAAAISAPHAALLATAATARTANAVVAGASRGIGLALVQELLRRGAPRIFALCRSPQSASALQQVSLASGGRVATVALPDASRDEDVAKAASSVREALGGDRLGLLINTVGLLHDRGGLGGSRRMPETSLRRVDADFLARNLAVNAAAPLLLGKHFWEVLAGGDGHPPGVFASLSARVGSIGDNGIGGWYSYRMSKAAQNQAVRTMGIELGRRGVVCVALHPGTCATDLSAPFQRNVPEGKLFAPSAAAGMLLDVIESLTPQQNGAFLAYDGSTVPW</sequence>
<dbReference type="InterPro" id="IPR036291">
    <property type="entry name" value="NAD(P)-bd_dom_sf"/>
</dbReference>
<dbReference type="Proteomes" id="UP000708148">
    <property type="component" value="Unassembled WGS sequence"/>
</dbReference>
<dbReference type="EMBL" id="CAJHUC010000707">
    <property type="protein sequence ID" value="CAD7697756.1"/>
    <property type="molecule type" value="Genomic_DNA"/>
</dbReference>